<dbReference type="SUPFAM" id="SSF52540">
    <property type="entry name" value="P-loop containing nucleoside triphosphate hydrolases"/>
    <property type="match status" value="1"/>
</dbReference>
<dbReference type="AlphaFoldDB" id="A0A135RP08"/>
<dbReference type="SUPFAM" id="SSF90123">
    <property type="entry name" value="ABC transporter transmembrane region"/>
    <property type="match status" value="1"/>
</dbReference>
<dbReference type="InterPro" id="IPR027417">
    <property type="entry name" value="P-loop_NTPase"/>
</dbReference>
<dbReference type="PANTHER" id="PTHR24223:SF269">
    <property type="entry name" value="ABC MULTIDRUG TRANSPORTER (EUROFUNG)-RELATED"/>
    <property type="match status" value="1"/>
</dbReference>
<keyword evidence="3" id="KW-0547">Nucleotide-binding</keyword>
<evidence type="ECO:0000256" key="1">
    <source>
        <dbReference type="ARBA" id="ARBA00022448"/>
    </source>
</evidence>
<feature type="transmembrane region" description="Helical" evidence="7">
    <location>
        <begin position="122"/>
        <end position="145"/>
    </location>
</feature>
<evidence type="ECO:0000256" key="3">
    <source>
        <dbReference type="ARBA" id="ARBA00022741"/>
    </source>
</evidence>
<organism evidence="9 10">
    <name type="scientific">Colletotrichum simmondsii</name>
    <dbReference type="NCBI Taxonomy" id="703756"/>
    <lineage>
        <taxon>Eukaryota</taxon>
        <taxon>Fungi</taxon>
        <taxon>Dikarya</taxon>
        <taxon>Ascomycota</taxon>
        <taxon>Pezizomycotina</taxon>
        <taxon>Sordariomycetes</taxon>
        <taxon>Hypocreomycetidae</taxon>
        <taxon>Glomerellales</taxon>
        <taxon>Glomerellaceae</taxon>
        <taxon>Colletotrichum</taxon>
        <taxon>Colletotrichum acutatum species complex</taxon>
    </lineage>
</organism>
<dbReference type="GO" id="GO:0016020">
    <property type="term" value="C:membrane"/>
    <property type="evidence" value="ECO:0007669"/>
    <property type="project" value="InterPro"/>
</dbReference>
<evidence type="ECO:0000313" key="10">
    <source>
        <dbReference type="Proteomes" id="UP000070328"/>
    </source>
</evidence>
<accession>A0A135RP08</accession>
<feature type="transmembrane region" description="Helical" evidence="7">
    <location>
        <begin position="165"/>
        <end position="191"/>
    </location>
</feature>
<feature type="non-terminal residue" evidence="9">
    <location>
        <position position="1"/>
    </location>
</feature>
<dbReference type="PROSITE" id="PS50929">
    <property type="entry name" value="ABC_TM1F"/>
    <property type="match status" value="1"/>
</dbReference>
<dbReference type="Gene3D" id="1.20.1560.10">
    <property type="entry name" value="ABC transporter type 1, transmembrane domain"/>
    <property type="match status" value="1"/>
</dbReference>
<evidence type="ECO:0000256" key="5">
    <source>
        <dbReference type="ARBA" id="ARBA00022989"/>
    </source>
</evidence>
<protein>
    <submittedName>
        <fullName evidence="9">ABC transporter</fullName>
    </submittedName>
</protein>
<keyword evidence="1" id="KW-0813">Transport</keyword>
<keyword evidence="6 7" id="KW-0472">Membrane</keyword>
<feature type="domain" description="ABC transmembrane type-1" evidence="8">
    <location>
        <begin position="130"/>
        <end position="242"/>
    </location>
</feature>
<evidence type="ECO:0000256" key="4">
    <source>
        <dbReference type="ARBA" id="ARBA00022840"/>
    </source>
</evidence>
<evidence type="ECO:0000256" key="6">
    <source>
        <dbReference type="ARBA" id="ARBA00023136"/>
    </source>
</evidence>
<evidence type="ECO:0000259" key="8">
    <source>
        <dbReference type="PROSITE" id="PS50929"/>
    </source>
</evidence>
<reference evidence="9 10" key="1">
    <citation type="submission" date="2014-02" db="EMBL/GenBank/DDBJ databases">
        <title>The genome sequence of Colletotrichum simmondsii CBS122122.</title>
        <authorList>
            <person name="Baroncelli R."/>
            <person name="Thon M.R."/>
        </authorList>
    </citation>
    <scope>NUCLEOTIDE SEQUENCE [LARGE SCALE GENOMIC DNA]</scope>
    <source>
        <strain evidence="9 10">CBS122122</strain>
    </source>
</reference>
<dbReference type="InterPro" id="IPR036640">
    <property type="entry name" value="ABC1_TM_sf"/>
</dbReference>
<evidence type="ECO:0000313" key="9">
    <source>
        <dbReference type="EMBL" id="KXH25492.1"/>
    </source>
</evidence>
<keyword evidence="5 7" id="KW-1133">Transmembrane helix</keyword>
<proteinExistence type="predicted"/>
<dbReference type="GO" id="GO:0140359">
    <property type="term" value="F:ABC-type transporter activity"/>
    <property type="evidence" value="ECO:0007669"/>
    <property type="project" value="InterPro"/>
</dbReference>
<dbReference type="InterPro" id="IPR050173">
    <property type="entry name" value="ABC_transporter_C-like"/>
</dbReference>
<dbReference type="PANTHER" id="PTHR24223">
    <property type="entry name" value="ATP-BINDING CASSETTE SUB-FAMILY C"/>
    <property type="match status" value="1"/>
</dbReference>
<keyword evidence="2 7" id="KW-0812">Transmembrane</keyword>
<sequence>HIWDCLFSPQGLVREYGATVILTTHSLKYLKFADQILILGDNGHIASQGNFDTIRESAYLQSLSFEDAQPKDAKDAETISVAKSRQQSQPQTKGVEAESELDLLRKAGDTTLYWYYLKSIGWWYGSAGAISLILDCFFRVFPQIWLKIWTEEDARTGSSDTGFYFGVYSAISVVGLFVIGVNIWIMFVLIVPKSSQSLHWTLLQSVMRAPLSFFGSTDTGDLINRFSQDLSHIDRDLPTALFMTSIGEQLLPRIS</sequence>
<dbReference type="InterPro" id="IPR011527">
    <property type="entry name" value="ABC1_TM_dom"/>
</dbReference>
<dbReference type="Proteomes" id="UP000070328">
    <property type="component" value="Unassembled WGS sequence"/>
</dbReference>
<dbReference type="GO" id="GO:0005524">
    <property type="term" value="F:ATP binding"/>
    <property type="evidence" value="ECO:0007669"/>
    <property type="project" value="UniProtKB-KW"/>
</dbReference>
<evidence type="ECO:0000256" key="2">
    <source>
        <dbReference type="ARBA" id="ARBA00022692"/>
    </source>
</evidence>
<keyword evidence="10" id="KW-1185">Reference proteome</keyword>
<dbReference type="Pfam" id="PF00664">
    <property type="entry name" value="ABC_membrane"/>
    <property type="match status" value="1"/>
</dbReference>
<dbReference type="EMBL" id="JFBX01000910">
    <property type="protein sequence ID" value="KXH25492.1"/>
    <property type="molecule type" value="Genomic_DNA"/>
</dbReference>
<name>A0A135RP08_9PEZI</name>
<comment type="caution">
    <text evidence="9">The sequence shown here is derived from an EMBL/GenBank/DDBJ whole genome shotgun (WGS) entry which is preliminary data.</text>
</comment>
<gene>
    <name evidence="9" type="ORF">CSIM01_09287</name>
</gene>
<evidence type="ECO:0000256" key="7">
    <source>
        <dbReference type="SAM" id="Phobius"/>
    </source>
</evidence>
<keyword evidence="4" id="KW-0067">ATP-binding</keyword>
<dbReference type="Gene3D" id="3.40.50.300">
    <property type="entry name" value="P-loop containing nucleotide triphosphate hydrolases"/>
    <property type="match status" value="1"/>
</dbReference>